<dbReference type="InterPro" id="IPR029035">
    <property type="entry name" value="DHS-like_NAD/FAD-binding_dom"/>
</dbReference>
<accession>A0ABW7QIQ2</accession>
<evidence type="ECO:0000313" key="2">
    <source>
        <dbReference type="Proteomes" id="UP001610818"/>
    </source>
</evidence>
<dbReference type="SUPFAM" id="SSF52467">
    <property type="entry name" value="DHS-like NAD/FAD-binding domain"/>
    <property type="match status" value="1"/>
</dbReference>
<dbReference type="RefSeq" id="WP_397709055.1">
    <property type="nucleotide sequence ID" value="NZ_JBIRGN010000001.1"/>
</dbReference>
<organism evidence="1 2">
    <name type="scientific">Streptomyces longisporoflavus</name>
    <dbReference type="NCBI Taxonomy" id="28044"/>
    <lineage>
        <taxon>Bacteria</taxon>
        <taxon>Bacillati</taxon>
        <taxon>Actinomycetota</taxon>
        <taxon>Actinomycetes</taxon>
        <taxon>Kitasatosporales</taxon>
        <taxon>Streptomycetaceae</taxon>
        <taxon>Streptomyces</taxon>
    </lineage>
</organism>
<dbReference type="EMBL" id="JBIRGQ010000001">
    <property type="protein sequence ID" value="MFH8544844.1"/>
    <property type="molecule type" value="Genomic_DNA"/>
</dbReference>
<protein>
    <submittedName>
        <fullName evidence="1">SIR2 family protein</fullName>
    </submittedName>
</protein>
<gene>
    <name evidence="1" type="ORF">ACH4F9_07550</name>
</gene>
<dbReference type="Proteomes" id="UP001610818">
    <property type="component" value="Unassembled WGS sequence"/>
</dbReference>
<sequence>MTITKGDPTTLDTFLGSTPEQAVVFCGSGVSCVAPSFVPSWYRLNAAALDGLRDLALDHVLKSDSSRAVVASLSVEDVPLVTFSQVLSDAFAGRHWLGVLSVLDGKATNGVHRALATLLAEGRCHSIVTTNFDTLIEQACAHAGLDVPVAVPRAPKGDGPNPGALAIHKIHGSVQWPESMVDLLLDKGRGLDAGTQSLLAAACRDRHLIVLGFSGDDFAMNPDYLGLIANAALPQRVTWVARPGSALTAGASAFLDCLATRGVAVAVERHQLEDLTGVASAGGAPTVDDKDRLTNHVRDWLANMATYPPTAALVLAQLLRLIGSTNEAAAVRAEIRLALPRFEQTVPHLASAPAAWALLGKEERDGELALADLRRAEQAMDRFDHFPFHGQAVTEQRLLRAAIRQNAAIIWFRASNVTVAERFLASAEEILKTVPRAEAARRIAGIRYSQALHALVRDELSHAMIQLEASIAHASQCGDVHLESTGMLMMAICLRASGEQPLAAVLDQRASRLGAMSTAAEWRGRLVSLAREGKTVLASGIFSDMVGVIAADSFLDELAAAREAGDPVRVANALRAVVDRDRRLYRGESIGRLLCSLELAPDPSVQLLYQRTVQALCATDLSELPTKTRFLLRVTGLGLDRIAGANKPADGVIDELRRIGQLFDYKTSFFVPSEYIEGVRMLEKAHQNP</sequence>
<comment type="caution">
    <text evidence="1">The sequence shown here is derived from an EMBL/GenBank/DDBJ whole genome shotgun (WGS) entry which is preliminary data.</text>
</comment>
<proteinExistence type="predicted"/>
<evidence type="ECO:0000313" key="1">
    <source>
        <dbReference type="EMBL" id="MFH8544844.1"/>
    </source>
</evidence>
<reference evidence="1 2" key="1">
    <citation type="submission" date="2024-10" db="EMBL/GenBank/DDBJ databases">
        <title>The Natural Products Discovery Center: Release of the First 8490 Sequenced Strains for Exploring Actinobacteria Biosynthetic Diversity.</title>
        <authorList>
            <person name="Kalkreuter E."/>
            <person name="Kautsar S.A."/>
            <person name="Yang D."/>
            <person name="Bader C.D."/>
            <person name="Teijaro C.N."/>
            <person name="Fluegel L."/>
            <person name="Davis C.M."/>
            <person name="Simpson J.R."/>
            <person name="Lauterbach L."/>
            <person name="Steele A.D."/>
            <person name="Gui C."/>
            <person name="Meng S."/>
            <person name="Li G."/>
            <person name="Viehrig K."/>
            <person name="Ye F."/>
            <person name="Su P."/>
            <person name="Kiefer A.F."/>
            <person name="Nichols A."/>
            <person name="Cepeda A.J."/>
            <person name="Yan W."/>
            <person name="Fan B."/>
            <person name="Jiang Y."/>
            <person name="Adhikari A."/>
            <person name="Zheng C.-J."/>
            <person name="Schuster L."/>
            <person name="Cowan T.M."/>
            <person name="Smanski M.J."/>
            <person name="Chevrette M.G."/>
            <person name="De Carvalho L.P.S."/>
            <person name="Shen B."/>
        </authorList>
    </citation>
    <scope>NUCLEOTIDE SEQUENCE [LARGE SCALE GENOMIC DNA]</scope>
    <source>
        <strain evidence="1 2">NPDC017990</strain>
    </source>
</reference>
<dbReference type="PROSITE" id="PS51257">
    <property type="entry name" value="PROKAR_LIPOPROTEIN"/>
    <property type="match status" value="1"/>
</dbReference>
<name>A0ABW7QIQ2_9ACTN</name>
<dbReference type="Pfam" id="PF13289">
    <property type="entry name" value="SIR2_2"/>
    <property type="match status" value="1"/>
</dbReference>
<dbReference type="Gene3D" id="3.40.50.1220">
    <property type="entry name" value="TPP-binding domain"/>
    <property type="match status" value="1"/>
</dbReference>
<keyword evidence="2" id="KW-1185">Reference proteome</keyword>